<accession>F1L029</accession>
<keyword evidence="3" id="KW-0479">Metal-binding</keyword>
<dbReference type="SUPFAM" id="SSF56300">
    <property type="entry name" value="Metallo-dependent phosphatases"/>
    <property type="match status" value="1"/>
</dbReference>
<reference evidence="13" key="1">
    <citation type="journal article" date="2011" name="Genome Res.">
        <title>Deep small RNA sequencing from the nematode Ascaris reveals conservation, functional diversification, and novel developmental profiles.</title>
        <authorList>
            <person name="Wang J."/>
            <person name="Czech B."/>
            <person name="Crunk A."/>
            <person name="Wallace A."/>
            <person name="Mitreva M."/>
            <person name="Hannon G.J."/>
            <person name="Davis R.E."/>
        </authorList>
    </citation>
    <scope>NUCLEOTIDE SEQUENCE</scope>
</reference>
<dbReference type="EC" id="3.1.3.16" evidence="2"/>
<keyword evidence="6" id="KW-0464">Manganese</keyword>
<dbReference type="PRINTS" id="PR00114">
    <property type="entry name" value="STPHPHTASE"/>
</dbReference>
<dbReference type="InterPro" id="IPR004843">
    <property type="entry name" value="Calcineurin-like_PHP"/>
</dbReference>
<dbReference type="InterPro" id="IPR029052">
    <property type="entry name" value="Metallo-depent_PP-like"/>
</dbReference>
<dbReference type="InterPro" id="IPR050341">
    <property type="entry name" value="PP1_catalytic_subunit"/>
</dbReference>
<protein>
    <recommendedName>
        <fullName evidence="2">protein-serine/threonine phosphatase</fullName>
        <ecNumber evidence="2">3.1.3.16</ecNumber>
    </recommendedName>
</protein>
<evidence type="ECO:0000256" key="4">
    <source>
        <dbReference type="ARBA" id="ARBA00022801"/>
    </source>
</evidence>
<feature type="region of interest" description="Disordered" evidence="9">
    <location>
        <begin position="189"/>
        <end position="214"/>
    </location>
</feature>
<dbReference type="PANTHER" id="PTHR11668:SF300">
    <property type="entry name" value="SERINE_THREONINE-PROTEIN PHOSPHATASE"/>
    <property type="match status" value="1"/>
</dbReference>
<dbReference type="PROSITE" id="PS51257">
    <property type="entry name" value="PROKAR_LIPOPROTEIN"/>
    <property type="match status" value="1"/>
</dbReference>
<keyword evidence="4" id="KW-0378">Hydrolase</keyword>
<evidence type="ECO:0000256" key="1">
    <source>
        <dbReference type="ARBA" id="ARBA00001936"/>
    </source>
</evidence>
<evidence type="ECO:0000259" key="12">
    <source>
        <dbReference type="SMART" id="SM00156"/>
    </source>
</evidence>
<keyword evidence="10" id="KW-1133">Transmembrane helix</keyword>
<organism evidence="13">
    <name type="scientific">Ascaris suum</name>
    <name type="common">Pig roundworm</name>
    <name type="synonym">Ascaris lumbricoides</name>
    <dbReference type="NCBI Taxonomy" id="6253"/>
    <lineage>
        <taxon>Eukaryota</taxon>
        <taxon>Metazoa</taxon>
        <taxon>Ecdysozoa</taxon>
        <taxon>Nematoda</taxon>
        <taxon>Chromadorea</taxon>
        <taxon>Rhabditida</taxon>
        <taxon>Spirurina</taxon>
        <taxon>Ascaridomorpha</taxon>
        <taxon>Ascaridoidea</taxon>
        <taxon>Ascarididae</taxon>
        <taxon>Ascaris</taxon>
    </lineage>
</organism>
<dbReference type="InterPro" id="IPR006186">
    <property type="entry name" value="Ser/Thr-sp_prot-phosphatase"/>
</dbReference>
<dbReference type="GO" id="GO:0005634">
    <property type="term" value="C:nucleus"/>
    <property type="evidence" value="ECO:0007669"/>
    <property type="project" value="TreeGrafter"/>
</dbReference>
<evidence type="ECO:0000256" key="11">
    <source>
        <dbReference type="SAM" id="SignalP"/>
    </source>
</evidence>
<dbReference type="GO" id="GO:0004722">
    <property type="term" value="F:protein serine/threonine phosphatase activity"/>
    <property type="evidence" value="ECO:0007669"/>
    <property type="project" value="UniProtKB-EC"/>
</dbReference>
<sequence>MRFFQTFSLYIFAISCRVNAELPYYCVTKADPYTLTRCAKNYSLCYTLENNSNNTIIYGCANDETSLSSNKFWSYSRCSDNLHDFCPNDQPFNITDTYPRLCCCDSSQCNGVFIKNNRSSNSEGSNDTQNAVQSVFKRSLSNRKGVTPVKESSLNWGSVISIASGALGVLCMAAFATFAFKRRLTAKRKGAPANIENSESAGNSVGDLEDEDANQEGMECGPGKKCANVMHIDRTKTIVPSRLPLPEQAALLRSLRKNKKVKTVYKGKRPPMITEVITFATTDEITLTENGDAKRGENGMFNEQNSGRLILSNEANEKLFRMNGASCALKLLTKMIAHGPRQYSFHLDELTDVLKKGTEVFLHEPSLLEVPVPCVVYGDIHGQYSDLHRWFNLNGWPWKVRSVFLGDFVDRGTHGIEVIALLTALKVAFPDRLFICRGNHEEESLNRAYSFLDEILIRFPNTADNEKGQALYRYFKEMFNAMPLAALIGGRILGMHGGISPKLTSLQAIRDIQRPLEDFEVGSLACDLVWSDPDTNPERSGFRPNLEREPNKGIGQLFGSDTVQKLCEKLNIELIIRGHQAPLQGYAIFADGCLMTLFSAPGYKGSTKSDINMGASLQISANMNITIKRIEVTEKFRQNRVQDGENMRTLSKGIRRCRS</sequence>
<proteinExistence type="evidence at transcript level"/>
<keyword evidence="10" id="KW-0472">Membrane</keyword>
<keyword evidence="10" id="KW-0812">Transmembrane</keyword>
<evidence type="ECO:0000256" key="5">
    <source>
        <dbReference type="ARBA" id="ARBA00022912"/>
    </source>
</evidence>
<dbReference type="Gene3D" id="3.60.21.10">
    <property type="match status" value="1"/>
</dbReference>
<dbReference type="SMART" id="SM00156">
    <property type="entry name" value="PP2Ac"/>
    <property type="match status" value="1"/>
</dbReference>
<evidence type="ECO:0000256" key="6">
    <source>
        <dbReference type="ARBA" id="ARBA00023211"/>
    </source>
</evidence>
<evidence type="ECO:0000256" key="7">
    <source>
        <dbReference type="ARBA" id="ARBA00047761"/>
    </source>
</evidence>
<dbReference type="AlphaFoldDB" id="F1L029"/>
<evidence type="ECO:0000313" key="13">
    <source>
        <dbReference type="EMBL" id="ADY43483.1"/>
    </source>
</evidence>
<name>F1L029_ASCSU</name>
<dbReference type="PANTHER" id="PTHR11668">
    <property type="entry name" value="SERINE/THREONINE PROTEIN PHOSPHATASE"/>
    <property type="match status" value="1"/>
</dbReference>
<evidence type="ECO:0000256" key="2">
    <source>
        <dbReference type="ARBA" id="ARBA00013081"/>
    </source>
</evidence>
<evidence type="ECO:0000256" key="3">
    <source>
        <dbReference type="ARBA" id="ARBA00022723"/>
    </source>
</evidence>
<comment type="catalytic activity">
    <reaction evidence="8">
        <text>O-phospho-L-threonyl-[protein] + H2O = L-threonyl-[protein] + phosphate</text>
        <dbReference type="Rhea" id="RHEA:47004"/>
        <dbReference type="Rhea" id="RHEA-COMP:11060"/>
        <dbReference type="Rhea" id="RHEA-COMP:11605"/>
        <dbReference type="ChEBI" id="CHEBI:15377"/>
        <dbReference type="ChEBI" id="CHEBI:30013"/>
        <dbReference type="ChEBI" id="CHEBI:43474"/>
        <dbReference type="ChEBI" id="CHEBI:61977"/>
        <dbReference type="EC" id="3.1.3.16"/>
    </reaction>
</comment>
<dbReference type="Pfam" id="PF00149">
    <property type="entry name" value="Metallophos"/>
    <property type="match status" value="1"/>
</dbReference>
<feature type="signal peptide" evidence="11">
    <location>
        <begin position="1"/>
        <end position="20"/>
    </location>
</feature>
<comment type="cofactor">
    <cofactor evidence="1">
        <name>Mn(2+)</name>
        <dbReference type="ChEBI" id="CHEBI:29035"/>
    </cofactor>
</comment>
<keyword evidence="11" id="KW-0732">Signal</keyword>
<feature type="domain" description="Serine/threonine specific protein phosphatases" evidence="12">
    <location>
        <begin position="345"/>
        <end position="634"/>
    </location>
</feature>
<keyword evidence="5" id="KW-0904">Protein phosphatase</keyword>
<dbReference type="EMBL" id="JI168856">
    <property type="protein sequence ID" value="ADY43483.1"/>
    <property type="molecule type" value="mRNA"/>
</dbReference>
<comment type="catalytic activity">
    <reaction evidence="7">
        <text>O-phospho-L-seryl-[protein] + H2O = L-seryl-[protein] + phosphate</text>
        <dbReference type="Rhea" id="RHEA:20629"/>
        <dbReference type="Rhea" id="RHEA-COMP:9863"/>
        <dbReference type="Rhea" id="RHEA-COMP:11604"/>
        <dbReference type="ChEBI" id="CHEBI:15377"/>
        <dbReference type="ChEBI" id="CHEBI:29999"/>
        <dbReference type="ChEBI" id="CHEBI:43474"/>
        <dbReference type="ChEBI" id="CHEBI:83421"/>
        <dbReference type="EC" id="3.1.3.16"/>
    </reaction>
</comment>
<evidence type="ECO:0000256" key="10">
    <source>
        <dbReference type="SAM" id="Phobius"/>
    </source>
</evidence>
<feature type="transmembrane region" description="Helical" evidence="10">
    <location>
        <begin position="156"/>
        <end position="180"/>
    </location>
</feature>
<dbReference type="GO" id="GO:0005737">
    <property type="term" value="C:cytoplasm"/>
    <property type="evidence" value="ECO:0007669"/>
    <property type="project" value="TreeGrafter"/>
</dbReference>
<evidence type="ECO:0000256" key="8">
    <source>
        <dbReference type="ARBA" id="ARBA00048336"/>
    </source>
</evidence>
<feature type="chain" id="PRO_5003265745" description="protein-serine/threonine phosphatase" evidence="11">
    <location>
        <begin position="21"/>
        <end position="659"/>
    </location>
</feature>
<dbReference type="GO" id="GO:0046872">
    <property type="term" value="F:metal ion binding"/>
    <property type="evidence" value="ECO:0007669"/>
    <property type="project" value="UniProtKB-KW"/>
</dbReference>
<evidence type="ECO:0000256" key="9">
    <source>
        <dbReference type="SAM" id="MobiDB-lite"/>
    </source>
</evidence>